<dbReference type="GO" id="GO:0005886">
    <property type="term" value="C:plasma membrane"/>
    <property type="evidence" value="ECO:0007669"/>
    <property type="project" value="UniProtKB-SubCell"/>
</dbReference>
<comment type="similarity">
    <text evidence="2">Belongs to the major facilitator superfamily.</text>
</comment>
<evidence type="ECO:0000256" key="7">
    <source>
        <dbReference type="ARBA" id="ARBA00022847"/>
    </source>
</evidence>
<feature type="transmembrane region" description="Helical" evidence="14">
    <location>
        <begin position="143"/>
        <end position="165"/>
    </location>
</feature>
<feature type="transmembrane region" description="Helical" evidence="14">
    <location>
        <begin position="177"/>
        <end position="195"/>
    </location>
</feature>
<evidence type="ECO:0000256" key="2">
    <source>
        <dbReference type="ARBA" id="ARBA00008335"/>
    </source>
</evidence>
<dbReference type="InterPro" id="IPR011701">
    <property type="entry name" value="MFS"/>
</dbReference>
<dbReference type="GO" id="GO:0071555">
    <property type="term" value="P:cell wall organization"/>
    <property type="evidence" value="ECO:0007669"/>
    <property type="project" value="UniProtKB-KW"/>
</dbReference>
<reference evidence="17" key="1">
    <citation type="submission" date="2015-06" db="EMBL/GenBank/DDBJ databases">
        <authorList>
            <person name="Urmite Genomes"/>
        </authorList>
    </citation>
    <scope>NUCLEOTIDE SEQUENCE [LARGE SCALE GENOMIC DNA]</scope>
    <source>
        <strain evidence="17">CSUR P1867</strain>
    </source>
</reference>
<keyword evidence="10" id="KW-0961">Cell wall biogenesis/degradation</keyword>
<evidence type="ECO:0000256" key="4">
    <source>
        <dbReference type="ARBA" id="ARBA00022475"/>
    </source>
</evidence>
<evidence type="ECO:0000256" key="10">
    <source>
        <dbReference type="ARBA" id="ARBA00023316"/>
    </source>
</evidence>
<evidence type="ECO:0000256" key="12">
    <source>
        <dbReference type="ARBA" id="ARBA00077927"/>
    </source>
</evidence>
<keyword evidence="5" id="KW-0997">Cell inner membrane</keyword>
<feature type="transmembrane region" description="Helical" evidence="14">
    <location>
        <begin position="47"/>
        <end position="65"/>
    </location>
</feature>
<feature type="transmembrane region" description="Helical" evidence="14">
    <location>
        <begin position="225"/>
        <end position="250"/>
    </location>
</feature>
<dbReference type="NCBIfam" id="NF008238">
    <property type="entry name" value="PRK11010.1"/>
    <property type="match status" value="1"/>
</dbReference>
<feature type="transmembrane region" description="Helical" evidence="14">
    <location>
        <begin position="107"/>
        <end position="131"/>
    </location>
</feature>
<evidence type="ECO:0000256" key="3">
    <source>
        <dbReference type="ARBA" id="ARBA00022448"/>
    </source>
</evidence>
<dbReference type="NCBIfam" id="TIGR00901">
    <property type="entry name" value="2A0125"/>
    <property type="match status" value="1"/>
</dbReference>
<keyword evidence="7" id="KW-0769">Symport</keyword>
<evidence type="ECO:0000313" key="17">
    <source>
        <dbReference type="Proteomes" id="UP000183920"/>
    </source>
</evidence>
<keyword evidence="8 14" id="KW-1133">Transmembrane helix</keyword>
<comment type="subcellular location">
    <subcellularLocation>
        <location evidence="1">Cell inner membrane</location>
        <topology evidence="1">Multi-pass membrane protein</topology>
    </subcellularLocation>
</comment>
<dbReference type="FunFam" id="1.20.1250.20:FF:000080">
    <property type="entry name" value="Muropeptide transporter AmpG"/>
    <property type="match status" value="1"/>
</dbReference>
<evidence type="ECO:0000256" key="11">
    <source>
        <dbReference type="ARBA" id="ARBA00070810"/>
    </source>
</evidence>
<keyword evidence="9 14" id="KW-0472">Membrane</keyword>
<dbReference type="SUPFAM" id="SSF103473">
    <property type="entry name" value="MFS general substrate transporter"/>
    <property type="match status" value="1"/>
</dbReference>
<evidence type="ECO:0000256" key="8">
    <source>
        <dbReference type="ARBA" id="ARBA00022989"/>
    </source>
</evidence>
<evidence type="ECO:0000256" key="14">
    <source>
        <dbReference type="SAM" id="Phobius"/>
    </source>
</evidence>
<protein>
    <recommendedName>
        <fullName evidence="11">Anhydromuropeptide permease</fullName>
    </recommendedName>
    <alternativeName>
        <fullName evidence="12">AmpG permease</fullName>
    </alternativeName>
    <alternativeName>
        <fullName evidence="13">Muropeptide:H(+) symporter</fullName>
    </alternativeName>
</protein>
<proteinExistence type="inferred from homology"/>
<evidence type="ECO:0000256" key="1">
    <source>
        <dbReference type="ARBA" id="ARBA00004429"/>
    </source>
</evidence>
<feature type="transmembrane region" description="Helical" evidence="14">
    <location>
        <begin position="85"/>
        <end position="101"/>
    </location>
</feature>
<feature type="domain" description="Major facilitator superfamily (MFS) profile" evidence="15">
    <location>
        <begin position="13"/>
        <end position="406"/>
    </location>
</feature>
<dbReference type="RefSeq" id="WP_072063669.1">
    <property type="nucleotide sequence ID" value="NZ_CVRY01000003.1"/>
</dbReference>
<dbReference type="FunFam" id="1.20.1250.20:FF:000072">
    <property type="entry name" value="Muropeptide transporter AmpG"/>
    <property type="match status" value="1"/>
</dbReference>
<dbReference type="PANTHER" id="PTHR12778:SF10">
    <property type="entry name" value="MAJOR FACILITATOR SUPERFAMILY DOMAIN-CONTAINING PROTEIN 3"/>
    <property type="match status" value="1"/>
</dbReference>
<evidence type="ECO:0000259" key="15">
    <source>
        <dbReference type="PROSITE" id="PS50850"/>
    </source>
</evidence>
<feature type="transmembrane region" description="Helical" evidence="14">
    <location>
        <begin position="354"/>
        <end position="376"/>
    </location>
</feature>
<dbReference type="Pfam" id="PF07690">
    <property type="entry name" value="MFS_1"/>
    <property type="match status" value="1"/>
</dbReference>
<dbReference type="InterPro" id="IPR020846">
    <property type="entry name" value="MFS_dom"/>
</dbReference>
<feature type="transmembrane region" description="Helical" evidence="14">
    <location>
        <begin position="316"/>
        <end position="342"/>
    </location>
</feature>
<dbReference type="AlphaFoldDB" id="A0A0G4Q7B9"/>
<gene>
    <name evidence="16" type="ORF">BN1804_01636</name>
</gene>
<sequence>MVQPAFKQTTWYKSFILLLLGFTSGLPLALTAGTLQAWMTVENIDLKTIGFFSLVGQAYVFKFLWSPFMDRYTPSFLGRRRGWMLLTQIGLVLGIAGMGFLNPNDHLWWLASLAVIVAFCSASQDIVFDAYKTDILKADERGTGAAVSVLGYRIAMLVSGGMALWLADKYIGWQNMYWLMAALMGIGIIATLLAQEPETTVKPPRTLYEAVIEPLYEFFSRNNAWLILLLIVLYKMGDAFALSLSTTFLIRGAGFDAGEVGLVNKTLGLAATIIGALLGGLLMRRWSLFKALMIFGILQGGSNIGYWYLAISEQSIYSMGAVVAFENICGGMGTAAFVALLMTLCHLSFSATQFALLSALSAIGRVYVGPVAGWYVESHGWEAFYLFSIVASVPGLILLLVSKNTLIYTQKTGEFLRRTLFIKQYRFAIYGLMLTTLFFICSLILVVTNSLPTLEIFQSVDFIQKIDTDRLSSWTSTLFLYGVIIGAISLIFGTILDYLALKKTTH</sequence>
<evidence type="ECO:0000256" key="13">
    <source>
        <dbReference type="ARBA" id="ARBA00081926"/>
    </source>
</evidence>
<dbReference type="Proteomes" id="UP000183920">
    <property type="component" value="Unassembled WGS sequence"/>
</dbReference>
<dbReference type="InterPro" id="IPR036259">
    <property type="entry name" value="MFS_trans_sf"/>
</dbReference>
<dbReference type="EMBL" id="CVRY01000003">
    <property type="protein sequence ID" value="CRL61768.1"/>
    <property type="molecule type" value="Genomic_DNA"/>
</dbReference>
<dbReference type="GO" id="GO:0015293">
    <property type="term" value="F:symporter activity"/>
    <property type="evidence" value="ECO:0007669"/>
    <property type="project" value="UniProtKB-KW"/>
</dbReference>
<evidence type="ECO:0000256" key="5">
    <source>
        <dbReference type="ARBA" id="ARBA00022519"/>
    </source>
</evidence>
<feature type="transmembrane region" description="Helical" evidence="14">
    <location>
        <begin position="427"/>
        <end position="447"/>
    </location>
</feature>
<feature type="transmembrane region" description="Helical" evidence="14">
    <location>
        <begin position="289"/>
        <end position="310"/>
    </location>
</feature>
<keyword evidence="6 14" id="KW-0812">Transmembrane</keyword>
<dbReference type="Gene3D" id="1.20.1250.20">
    <property type="entry name" value="MFS general substrate transporter like domains"/>
    <property type="match status" value="2"/>
</dbReference>
<evidence type="ECO:0000256" key="6">
    <source>
        <dbReference type="ARBA" id="ARBA00022692"/>
    </source>
</evidence>
<name>A0A0G4Q7B9_9GAMM</name>
<keyword evidence="4" id="KW-1003">Cell membrane</keyword>
<dbReference type="InterPro" id="IPR004752">
    <property type="entry name" value="AmpG_permease/AT-1"/>
</dbReference>
<feature type="transmembrane region" description="Helical" evidence="14">
    <location>
        <begin position="262"/>
        <end position="282"/>
    </location>
</feature>
<dbReference type="PANTHER" id="PTHR12778">
    <property type="entry name" value="SOLUTE CARRIER FAMILY 33 ACETYL-COA TRANSPORTER -RELATED"/>
    <property type="match status" value="1"/>
</dbReference>
<evidence type="ECO:0000256" key="9">
    <source>
        <dbReference type="ARBA" id="ARBA00023136"/>
    </source>
</evidence>
<dbReference type="PROSITE" id="PS50850">
    <property type="entry name" value="MFS"/>
    <property type="match status" value="1"/>
</dbReference>
<feature type="transmembrane region" description="Helical" evidence="14">
    <location>
        <begin position="382"/>
        <end position="401"/>
    </location>
</feature>
<dbReference type="CDD" id="cd17486">
    <property type="entry name" value="MFS_AmpG_like"/>
    <property type="match status" value="1"/>
</dbReference>
<evidence type="ECO:0000313" key="16">
    <source>
        <dbReference type="EMBL" id="CRL61768.1"/>
    </source>
</evidence>
<keyword evidence="3" id="KW-0813">Transport</keyword>
<feature type="transmembrane region" description="Helical" evidence="14">
    <location>
        <begin position="478"/>
        <end position="501"/>
    </location>
</feature>
<organism evidence="16 17">
    <name type="scientific">Proteus penneri</name>
    <dbReference type="NCBI Taxonomy" id="102862"/>
    <lineage>
        <taxon>Bacteria</taxon>
        <taxon>Pseudomonadati</taxon>
        <taxon>Pseudomonadota</taxon>
        <taxon>Gammaproteobacteria</taxon>
        <taxon>Enterobacterales</taxon>
        <taxon>Morganellaceae</taxon>
        <taxon>Proteus</taxon>
    </lineage>
</organism>
<accession>A0A0G4Q7B9</accession>